<keyword evidence="3" id="KW-1185">Reference proteome</keyword>
<dbReference type="InterPro" id="IPR001173">
    <property type="entry name" value="Glyco_trans_2-like"/>
</dbReference>
<dbReference type="Gene3D" id="3.90.550.10">
    <property type="entry name" value="Spore Coat Polysaccharide Biosynthesis Protein SpsA, Chain A"/>
    <property type="match status" value="1"/>
</dbReference>
<name>A0A7C9FPA5_9BACT</name>
<evidence type="ECO:0000313" key="3">
    <source>
        <dbReference type="Proteomes" id="UP000479293"/>
    </source>
</evidence>
<dbReference type="InterPro" id="IPR029044">
    <property type="entry name" value="Nucleotide-diphossugar_trans"/>
</dbReference>
<reference evidence="2 3" key="1">
    <citation type="submission" date="2019-10" db="EMBL/GenBank/DDBJ databases">
        <title>Draft Genome Sequence of Cytophagaceae sp. SJW1-29.</title>
        <authorList>
            <person name="Choi A."/>
        </authorList>
    </citation>
    <scope>NUCLEOTIDE SEQUENCE [LARGE SCALE GENOMIC DNA]</scope>
    <source>
        <strain evidence="2 3">SJW1-29</strain>
    </source>
</reference>
<feature type="domain" description="Glycosyltransferase 2-like" evidence="1">
    <location>
        <begin position="3"/>
        <end position="171"/>
    </location>
</feature>
<protein>
    <submittedName>
        <fullName evidence="2">Glycosyltransferase</fullName>
    </submittedName>
</protein>
<keyword evidence="2" id="KW-0808">Transferase</keyword>
<dbReference type="AlphaFoldDB" id="A0A7C9FPA5"/>
<proteinExistence type="predicted"/>
<dbReference type="EMBL" id="WHLY01000002">
    <property type="protein sequence ID" value="MPR34271.1"/>
    <property type="molecule type" value="Genomic_DNA"/>
</dbReference>
<dbReference type="Pfam" id="PF00535">
    <property type="entry name" value="Glycos_transf_2"/>
    <property type="match status" value="1"/>
</dbReference>
<dbReference type="Proteomes" id="UP000479293">
    <property type="component" value="Unassembled WGS sequence"/>
</dbReference>
<evidence type="ECO:0000259" key="1">
    <source>
        <dbReference type="Pfam" id="PF00535"/>
    </source>
</evidence>
<evidence type="ECO:0000313" key="2">
    <source>
        <dbReference type="EMBL" id="MPR34271.1"/>
    </source>
</evidence>
<dbReference type="SUPFAM" id="SSF53448">
    <property type="entry name" value="Nucleotide-diphospho-sugar transferases"/>
    <property type="match status" value="1"/>
</dbReference>
<dbReference type="PANTHER" id="PTHR43685:SF11">
    <property type="entry name" value="GLYCOSYLTRANSFERASE TAGX-RELATED"/>
    <property type="match status" value="1"/>
</dbReference>
<dbReference type="GO" id="GO:0016740">
    <property type="term" value="F:transferase activity"/>
    <property type="evidence" value="ECO:0007669"/>
    <property type="project" value="UniProtKB-KW"/>
</dbReference>
<dbReference type="RefSeq" id="WP_152760336.1">
    <property type="nucleotide sequence ID" value="NZ_WHLY01000002.1"/>
</dbReference>
<organism evidence="2 3">
    <name type="scientific">Salmonirosea aquatica</name>
    <dbReference type="NCBI Taxonomy" id="2654236"/>
    <lineage>
        <taxon>Bacteria</taxon>
        <taxon>Pseudomonadati</taxon>
        <taxon>Bacteroidota</taxon>
        <taxon>Cytophagia</taxon>
        <taxon>Cytophagales</taxon>
        <taxon>Spirosomataceae</taxon>
        <taxon>Salmonirosea</taxon>
    </lineage>
</organism>
<comment type="caution">
    <text evidence="2">The sequence shown here is derived from an EMBL/GenBank/DDBJ whole genome shotgun (WGS) entry which is preliminary data.</text>
</comment>
<dbReference type="PANTHER" id="PTHR43685">
    <property type="entry name" value="GLYCOSYLTRANSFERASE"/>
    <property type="match status" value="1"/>
</dbReference>
<dbReference type="CDD" id="cd04196">
    <property type="entry name" value="GT_2_like_d"/>
    <property type="match status" value="1"/>
</dbReference>
<sequence>MISVALCTYNGEKYLPEQLESIVGQSIPVHELVVCDDGSSDRTLEILRRFSDDSPFPVRIFQNTTNLGSTRNFEKCLSLCQGDILFLCDQDDIWRADKVAKQVGYLQEHPDVDAVFSNAQIIDGFSEPTQSTIWQEVEFNESSQQLWKAGKAHEILFGGFVVTGATLALRRSTLAHLRPFPMHIPKLIHDAWIALALSLEGKIQFIAEPLVYYRMHASQQVGFGSRMEPVRLKDRLSRDRAEKLAPIRQKADDIHKIYMLLRELPYIPREKLIKLYLRQKHFERRASLPDNRFPRLIPVLKEVVAGRYKFSSRDWWLPALGDIFE</sequence>
<dbReference type="InterPro" id="IPR050834">
    <property type="entry name" value="Glycosyltransf_2"/>
</dbReference>
<gene>
    <name evidence="2" type="ORF">GBK04_13125</name>
</gene>
<accession>A0A7C9FPA5</accession>